<comment type="caution">
    <text evidence="1">The sequence shown here is derived from an EMBL/GenBank/DDBJ whole genome shotgun (WGS) entry which is preliminary data.</text>
</comment>
<accession>A0A1U7HCZ7</accession>
<gene>
    <name evidence="1" type="ORF">NIES593_15770</name>
</gene>
<dbReference type="STRING" id="1921803.NIES593_15770"/>
<dbReference type="Proteomes" id="UP000186868">
    <property type="component" value="Unassembled WGS sequence"/>
</dbReference>
<dbReference type="AlphaFoldDB" id="A0A1U7HCZ7"/>
<dbReference type="RefSeq" id="WP_073600496.1">
    <property type="nucleotide sequence ID" value="NZ_MRCB01000020.1"/>
</dbReference>
<dbReference type="EMBL" id="MRCB01000020">
    <property type="protein sequence ID" value="OKH21450.1"/>
    <property type="molecule type" value="Genomic_DNA"/>
</dbReference>
<protein>
    <submittedName>
        <fullName evidence="1">Uncharacterized protein</fullName>
    </submittedName>
</protein>
<reference evidence="1 2" key="1">
    <citation type="submission" date="2016-11" db="EMBL/GenBank/DDBJ databases">
        <title>Draft Genome Sequences of Nine Cyanobacterial Strains from Diverse Habitats.</title>
        <authorList>
            <person name="Zhu T."/>
            <person name="Hou S."/>
            <person name="Lu X."/>
            <person name="Hess W.R."/>
        </authorList>
    </citation>
    <scope>NUCLEOTIDE SEQUENCE [LARGE SCALE GENOMIC DNA]</scope>
    <source>
        <strain evidence="1 2">NIES-593</strain>
    </source>
</reference>
<name>A0A1U7HCZ7_9CYAN</name>
<organism evidence="1 2">
    <name type="scientific">Hydrococcus rivularis NIES-593</name>
    <dbReference type="NCBI Taxonomy" id="1921803"/>
    <lineage>
        <taxon>Bacteria</taxon>
        <taxon>Bacillati</taxon>
        <taxon>Cyanobacteriota</taxon>
        <taxon>Cyanophyceae</taxon>
        <taxon>Pleurocapsales</taxon>
        <taxon>Hydrococcaceae</taxon>
        <taxon>Hydrococcus</taxon>
    </lineage>
</organism>
<evidence type="ECO:0000313" key="2">
    <source>
        <dbReference type="Proteomes" id="UP000186868"/>
    </source>
</evidence>
<proteinExistence type="predicted"/>
<evidence type="ECO:0000313" key="1">
    <source>
        <dbReference type="EMBL" id="OKH21450.1"/>
    </source>
</evidence>
<keyword evidence="2" id="KW-1185">Reference proteome</keyword>
<dbReference type="OrthoDB" id="428417at2"/>
<sequence length="154" mass="18213">MNQLLIIISLLTTVALLTLSTITYSQTENHLNPIHNNLPPEDSSQPEQQSFIVGLWRGYRKEKDFTMYYGYEFRSNRTYFARHRVYQNQETIQDEIWQGQWELDDDLLYLKGTSATNKRKTVRVRFRLANDNQLYYDGGTLAKPYIPLKLGRQN</sequence>